<dbReference type="AlphaFoldDB" id="A0A2K1IU74"/>
<evidence type="ECO:0000313" key="13">
    <source>
        <dbReference type="Proteomes" id="UP000006727"/>
    </source>
</evidence>
<sequence>MAMAGLQSMRLLGGDKPLTSTALGRSSLPRSLHCTSAGGRNLVVKSSSELNVVGGLRSSFLPCLDRILVSAKGDVPNVARRRRRGVDVQASSAASSSSDGLGGEADAGSGLESVQAGGVPSRESKLAETLQLGSLFGLWYMFNICFNIYNKQVLKVFPYPITITSLQFAVGAVIALLTWFSGLHKRPQISLAQLKLILPLACVHTLGNLFTNMSLGKVAVSFTHTIKAMEPFFSVLLSALFLGDMPNPMVVATLVPIVGGVALASLTEASFNWAGFLSAMASNVTFQSRNVLSKKFMVKKEGSLDNINLFSIITVMSFFLLLPVTFFVEGVKFTPSALAASGLDVKVVVTRALIAGLCFHAYQQVSYMILAKVTPVTHSVGNCVKRVVVIVTSVLFFRTPVSPVNGLGTGLALCGVFAYSRVKSKKGDKKK</sequence>
<name>A0A2K1IU74_PHYPA</name>
<dbReference type="EMBL" id="ABEU02000020">
    <property type="protein sequence ID" value="PNR32822.1"/>
    <property type="molecule type" value="Genomic_DNA"/>
</dbReference>
<dbReference type="InterPro" id="IPR004696">
    <property type="entry name" value="Tpt_PEP_transl"/>
</dbReference>
<reference evidence="11 13" key="1">
    <citation type="journal article" date="2008" name="Science">
        <title>The Physcomitrella genome reveals evolutionary insights into the conquest of land by plants.</title>
        <authorList>
            <person name="Rensing S."/>
            <person name="Lang D."/>
            <person name="Zimmer A."/>
            <person name="Terry A."/>
            <person name="Salamov A."/>
            <person name="Shapiro H."/>
            <person name="Nishiyama T."/>
            <person name="Perroud P.-F."/>
            <person name="Lindquist E."/>
            <person name="Kamisugi Y."/>
            <person name="Tanahashi T."/>
            <person name="Sakakibara K."/>
            <person name="Fujita T."/>
            <person name="Oishi K."/>
            <person name="Shin-I T."/>
            <person name="Kuroki Y."/>
            <person name="Toyoda A."/>
            <person name="Suzuki Y."/>
            <person name="Hashimoto A."/>
            <person name="Yamaguchi K."/>
            <person name="Sugano A."/>
            <person name="Kohara Y."/>
            <person name="Fujiyama A."/>
            <person name="Anterola A."/>
            <person name="Aoki S."/>
            <person name="Ashton N."/>
            <person name="Barbazuk W.B."/>
            <person name="Barker E."/>
            <person name="Bennetzen J."/>
            <person name="Bezanilla M."/>
            <person name="Blankenship R."/>
            <person name="Cho S.H."/>
            <person name="Dutcher S."/>
            <person name="Estelle M."/>
            <person name="Fawcett J.A."/>
            <person name="Gundlach H."/>
            <person name="Hanada K."/>
            <person name="Heyl A."/>
            <person name="Hicks K.A."/>
            <person name="Hugh J."/>
            <person name="Lohr M."/>
            <person name="Mayer K."/>
            <person name="Melkozernov A."/>
            <person name="Murata T."/>
            <person name="Nelson D."/>
            <person name="Pils B."/>
            <person name="Prigge M."/>
            <person name="Reiss B."/>
            <person name="Renner T."/>
            <person name="Rombauts S."/>
            <person name="Rushton P."/>
            <person name="Sanderfoot A."/>
            <person name="Schween G."/>
            <person name="Shiu S.-H."/>
            <person name="Stueber K."/>
            <person name="Theodoulou F.L."/>
            <person name="Tu H."/>
            <person name="Van de Peer Y."/>
            <person name="Verrier P.J."/>
            <person name="Waters E."/>
            <person name="Wood A."/>
            <person name="Yang L."/>
            <person name="Cove D."/>
            <person name="Cuming A."/>
            <person name="Hasebe M."/>
            <person name="Lucas S."/>
            <person name="Mishler D.B."/>
            <person name="Reski R."/>
            <person name="Grigoriev I."/>
            <person name="Quatrano R.S."/>
            <person name="Boore J.L."/>
        </authorList>
    </citation>
    <scope>NUCLEOTIDE SEQUENCE [LARGE SCALE GENOMIC DNA]</scope>
    <source>
        <strain evidence="12 13">cv. Gransden 2004</strain>
    </source>
</reference>
<keyword evidence="2" id="KW-0813">Transport</keyword>
<dbReference type="RefSeq" id="XP_024357874.1">
    <property type="nucleotide sequence ID" value="XM_024502106.2"/>
</dbReference>
<dbReference type="GO" id="GO:0015120">
    <property type="term" value="F:phosphoglycerate transmembrane transporter activity"/>
    <property type="evidence" value="ECO:0007669"/>
    <property type="project" value="EnsemblPlants"/>
</dbReference>
<dbReference type="GO" id="GO:0015121">
    <property type="term" value="F:phosphoenolpyruvate:phosphate antiporter activity"/>
    <property type="evidence" value="ECO:0000318"/>
    <property type="project" value="GO_Central"/>
</dbReference>
<dbReference type="Gramene" id="Pp3c20_5750V3.2">
    <property type="protein sequence ID" value="PAC:32946221.CDS.1"/>
    <property type="gene ID" value="Pp3c20_5750"/>
</dbReference>
<proteinExistence type="predicted"/>
<feature type="domain" description="Sugar phosphate transporter" evidence="10">
    <location>
        <begin position="130"/>
        <end position="420"/>
    </location>
</feature>
<dbReference type="EnsemblPlants" id="Pp3c20_5750V3.2">
    <property type="protein sequence ID" value="PAC:32946221.CDS.1"/>
    <property type="gene ID" value="Pp3c20_5750"/>
</dbReference>
<reference evidence="12" key="3">
    <citation type="submission" date="2020-12" db="UniProtKB">
        <authorList>
            <consortium name="EnsemblPlants"/>
        </authorList>
    </citation>
    <scope>IDENTIFICATION</scope>
</reference>
<keyword evidence="3" id="KW-0150">Chloroplast</keyword>
<evidence type="ECO:0000256" key="8">
    <source>
        <dbReference type="ARBA" id="ARBA00023136"/>
    </source>
</evidence>
<feature type="transmembrane region" description="Helical" evidence="9">
    <location>
        <begin position="304"/>
        <end position="328"/>
    </location>
</feature>
<protein>
    <recommendedName>
        <fullName evidence="10">Sugar phosphate transporter domain-containing protein</fullName>
    </recommendedName>
</protein>
<keyword evidence="13" id="KW-1185">Reference proteome</keyword>
<dbReference type="GO" id="GO:0015714">
    <property type="term" value="P:phosphoenolpyruvate transport"/>
    <property type="evidence" value="ECO:0000318"/>
    <property type="project" value="GO_Central"/>
</dbReference>
<reference evidence="11 13" key="2">
    <citation type="journal article" date="2018" name="Plant J.">
        <title>The Physcomitrella patens chromosome-scale assembly reveals moss genome structure and evolution.</title>
        <authorList>
            <person name="Lang D."/>
            <person name="Ullrich K.K."/>
            <person name="Murat F."/>
            <person name="Fuchs J."/>
            <person name="Jenkins J."/>
            <person name="Haas F.B."/>
            <person name="Piednoel M."/>
            <person name="Gundlach H."/>
            <person name="Van Bel M."/>
            <person name="Meyberg R."/>
            <person name="Vives C."/>
            <person name="Morata J."/>
            <person name="Symeonidi A."/>
            <person name="Hiss M."/>
            <person name="Muchero W."/>
            <person name="Kamisugi Y."/>
            <person name="Saleh O."/>
            <person name="Blanc G."/>
            <person name="Decker E.L."/>
            <person name="van Gessel N."/>
            <person name="Grimwood J."/>
            <person name="Hayes R.D."/>
            <person name="Graham S.W."/>
            <person name="Gunter L.E."/>
            <person name="McDaniel S.F."/>
            <person name="Hoernstein S.N.W."/>
            <person name="Larsson A."/>
            <person name="Li F.W."/>
            <person name="Perroud P.F."/>
            <person name="Phillips J."/>
            <person name="Ranjan P."/>
            <person name="Rokshar D.S."/>
            <person name="Rothfels C.J."/>
            <person name="Schneider L."/>
            <person name="Shu S."/>
            <person name="Stevenson D.W."/>
            <person name="Thummler F."/>
            <person name="Tillich M."/>
            <person name="Villarreal Aguilar J.C."/>
            <person name="Widiez T."/>
            <person name="Wong G.K."/>
            <person name="Wymore A."/>
            <person name="Zhang Y."/>
            <person name="Zimmer A.D."/>
            <person name="Quatrano R.S."/>
            <person name="Mayer K.F.X."/>
            <person name="Goodstein D."/>
            <person name="Casacuberta J.M."/>
            <person name="Vandepoele K."/>
            <person name="Reski R."/>
            <person name="Cuming A.C."/>
            <person name="Tuskan G.A."/>
            <person name="Maumus F."/>
            <person name="Salse J."/>
            <person name="Schmutz J."/>
            <person name="Rensing S.A."/>
        </authorList>
    </citation>
    <scope>NUCLEOTIDE SEQUENCE [LARGE SCALE GENOMIC DNA]</scope>
    <source>
        <strain evidence="12 13">cv. Gransden 2004</strain>
    </source>
</reference>
<keyword evidence="6" id="KW-0809">Transit peptide</keyword>
<evidence type="ECO:0000256" key="3">
    <source>
        <dbReference type="ARBA" id="ARBA00022528"/>
    </source>
</evidence>
<evidence type="ECO:0000256" key="9">
    <source>
        <dbReference type="SAM" id="Phobius"/>
    </source>
</evidence>
<organism evidence="11">
    <name type="scientific">Physcomitrium patens</name>
    <name type="common">Spreading-leaved earth moss</name>
    <name type="synonym">Physcomitrella patens</name>
    <dbReference type="NCBI Taxonomy" id="3218"/>
    <lineage>
        <taxon>Eukaryota</taxon>
        <taxon>Viridiplantae</taxon>
        <taxon>Streptophyta</taxon>
        <taxon>Embryophyta</taxon>
        <taxon>Bryophyta</taxon>
        <taxon>Bryophytina</taxon>
        <taxon>Bryopsida</taxon>
        <taxon>Funariidae</taxon>
        <taxon>Funariales</taxon>
        <taxon>Funariaceae</taxon>
        <taxon>Physcomitrium</taxon>
    </lineage>
</organism>
<dbReference type="GO" id="GO:0005794">
    <property type="term" value="C:Golgi apparatus"/>
    <property type="evidence" value="ECO:0000318"/>
    <property type="project" value="GO_Central"/>
</dbReference>
<keyword evidence="5 9" id="KW-0812">Transmembrane</keyword>
<accession>A0A2K1IU74</accession>
<feature type="transmembrane region" description="Helical" evidence="9">
    <location>
        <begin position="192"/>
        <end position="210"/>
    </location>
</feature>
<dbReference type="InterPro" id="IPR050186">
    <property type="entry name" value="TPT_transporter"/>
</dbReference>
<dbReference type="EnsemblPlants" id="Pp3c20_5750V3.1">
    <property type="protein sequence ID" value="PAC:32946220.CDS.1"/>
    <property type="gene ID" value="Pp3c20_5750"/>
</dbReference>
<evidence type="ECO:0000256" key="6">
    <source>
        <dbReference type="ARBA" id="ARBA00022946"/>
    </source>
</evidence>
<keyword evidence="7 9" id="KW-1133">Transmembrane helix</keyword>
<feature type="transmembrane region" description="Helical" evidence="9">
    <location>
        <begin position="161"/>
        <end position="180"/>
    </location>
</feature>
<dbReference type="OMA" id="FWYTVSS"/>
<dbReference type="Gramene" id="Pp3c20_5750V3.1">
    <property type="protein sequence ID" value="PAC:32946220.CDS.1"/>
    <property type="gene ID" value="Pp3c20_5750"/>
</dbReference>
<gene>
    <name evidence="12" type="primary">LOC112273391</name>
    <name evidence="11" type="ORF">PHYPA_024764</name>
</gene>
<dbReference type="PaxDb" id="3218-PP1S9_113V6.1"/>
<evidence type="ECO:0000256" key="1">
    <source>
        <dbReference type="ARBA" id="ARBA00004508"/>
    </source>
</evidence>
<keyword evidence="8 9" id="KW-0472">Membrane</keyword>
<feature type="transmembrane region" description="Helical" evidence="9">
    <location>
        <begin position="404"/>
        <end position="422"/>
    </location>
</feature>
<dbReference type="GO" id="GO:0035436">
    <property type="term" value="P:triose phosphate transmembrane transport"/>
    <property type="evidence" value="ECO:0000318"/>
    <property type="project" value="GO_Central"/>
</dbReference>
<dbReference type="Proteomes" id="UP000006727">
    <property type="component" value="Chromosome 20"/>
</dbReference>
<dbReference type="GO" id="GO:0009670">
    <property type="term" value="F:triose-phosphate:phosphate antiporter activity"/>
    <property type="evidence" value="ECO:0000318"/>
    <property type="project" value="GO_Central"/>
</dbReference>
<dbReference type="NCBIfam" id="TIGR00817">
    <property type="entry name" value="tpt"/>
    <property type="match status" value="1"/>
</dbReference>
<dbReference type="Pfam" id="PF03151">
    <property type="entry name" value="TPT"/>
    <property type="match status" value="1"/>
</dbReference>
<feature type="transmembrane region" description="Helical" evidence="9">
    <location>
        <begin position="273"/>
        <end position="292"/>
    </location>
</feature>
<evidence type="ECO:0000313" key="11">
    <source>
        <dbReference type="EMBL" id="PNR32822.1"/>
    </source>
</evidence>
<dbReference type="InterPro" id="IPR004853">
    <property type="entry name" value="Sugar_P_trans_dom"/>
</dbReference>
<evidence type="ECO:0000256" key="7">
    <source>
        <dbReference type="ARBA" id="ARBA00022989"/>
    </source>
</evidence>
<evidence type="ECO:0000256" key="4">
    <source>
        <dbReference type="ARBA" id="ARBA00022640"/>
    </source>
</evidence>
<evidence type="ECO:0000256" key="2">
    <source>
        <dbReference type="ARBA" id="ARBA00022448"/>
    </source>
</evidence>
<evidence type="ECO:0000259" key="10">
    <source>
        <dbReference type="Pfam" id="PF03151"/>
    </source>
</evidence>
<evidence type="ECO:0000256" key="5">
    <source>
        <dbReference type="ARBA" id="ARBA00022692"/>
    </source>
</evidence>
<keyword evidence="4" id="KW-0934">Plastid</keyword>
<dbReference type="OrthoDB" id="6418713at2759"/>
<dbReference type="STRING" id="3218.A0A2K1IU74"/>
<evidence type="ECO:0000313" key="12">
    <source>
        <dbReference type="EnsemblPlants" id="PAC:32946220.CDS.1"/>
    </source>
</evidence>
<dbReference type="PANTHER" id="PTHR11132">
    <property type="entry name" value="SOLUTE CARRIER FAMILY 35"/>
    <property type="match status" value="1"/>
</dbReference>
<dbReference type="GO" id="GO:0031969">
    <property type="term" value="C:chloroplast membrane"/>
    <property type="evidence" value="ECO:0007669"/>
    <property type="project" value="UniProtKB-SubCell"/>
</dbReference>
<dbReference type="GeneID" id="112273391"/>
<dbReference type="InterPro" id="IPR037185">
    <property type="entry name" value="EmrE-like"/>
</dbReference>
<comment type="subcellular location">
    <subcellularLocation>
        <location evidence="1">Plastid</location>
        <location evidence="1">Chloroplast membrane</location>
        <topology evidence="1">Multi-pass membrane protein</topology>
    </subcellularLocation>
</comment>
<dbReference type="SUPFAM" id="SSF103481">
    <property type="entry name" value="Multidrug resistance efflux transporter EmrE"/>
    <property type="match status" value="2"/>
</dbReference>